<gene>
    <name evidence="1" type="ORF">CLV70_10121</name>
</gene>
<sequence length="118" mass="12828">MSSRTIRVTVRGAFDALTDAQRAGLLADADRHDVAYAAFTAEGSLTYDIAARPFFTFRYAGTVDDERDIPAVTARAEAAAVAWLTARGYAYKNLTSQAVDLSQTPLGKRGRREASRQP</sequence>
<accession>A0A2T0SHH7</accession>
<dbReference type="Proteomes" id="UP000239209">
    <property type="component" value="Unassembled WGS sequence"/>
</dbReference>
<comment type="caution">
    <text evidence="1">The sequence shown here is derived from an EMBL/GenBank/DDBJ whole genome shotgun (WGS) entry which is preliminary data.</text>
</comment>
<dbReference type="RefSeq" id="WP_106124247.1">
    <property type="nucleotide sequence ID" value="NZ_PVZG01000001.1"/>
</dbReference>
<protein>
    <submittedName>
        <fullName evidence="1">Uncharacterized protein</fullName>
    </submittedName>
</protein>
<name>A0A2T0SHH7_9ACTN</name>
<dbReference type="Pfam" id="PF19707">
    <property type="entry name" value="DUF6204"/>
    <property type="match status" value="1"/>
</dbReference>
<proteinExistence type="predicted"/>
<dbReference type="InterPro" id="IPR045778">
    <property type="entry name" value="DUF6204"/>
</dbReference>
<organism evidence="1 2">
    <name type="scientific">Pseudosporangium ferrugineum</name>
    <dbReference type="NCBI Taxonomy" id="439699"/>
    <lineage>
        <taxon>Bacteria</taxon>
        <taxon>Bacillati</taxon>
        <taxon>Actinomycetota</taxon>
        <taxon>Actinomycetes</taxon>
        <taxon>Micromonosporales</taxon>
        <taxon>Micromonosporaceae</taxon>
        <taxon>Pseudosporangium</taxon>
    </lineage>
</organism>
<dbReference type="AlphaFoldDB" id="A0A2T0SHH7"/>
<dbReference type="EMBL" id="PVZG01000001">
    <property type="protein sequence ID" value="PRY32862.1"/>
    <property type="molecule type" value="Genomic_DNA"/>
</dbReference>
<keyword evidence="2" id="KW-1185">Reference proteome</keyword>
<evidence type="ECO:0000313" key="1">
    <source>
        <dbReference type="EMBL" id="PRY32862.1"/>
    </source>
</evidence>
<dbReference type="OrthoDB" id="4803789at2"/>
<evidence type="ECO:0000313" key="2">
    <source>
        <dbReference type="Proteomes" id="UP000239209"/>
    </source>
</evidence>
<reference evidence="1 2" key="1">
    <citation type="submission" date="2018-03" db="EMBL/GenBank/DDBJ databases">
        <title>Genomic Encyclopedia of Archaeal and Bacterial Type Strains, Phase II (KMG-II): from individual species to whole genera.</title>
        <authorList>
            <person name="Goeker M."/>
        </authorList>
    </citation>
    <scope>NUCLEOTIDE SEQUENCE [LARGE SCALE GENOMIC DNA]</scope>
    <source>
        <strain evidence="1 2">DSM 45348</strain>
    </source>
</reference>